<feature type="compositionally biased region" description="Basic and acidic residues" evidence="1">
    <location>
        <begin position="334"/>
        <end position="352"/>
    </location>
</feature>
<reference evidence="2" key="1">
    <citation type="submission" date="2020-02" db="EMBL/GenBank/DDBJ databases">
        <authorList>
            <person name="Meier V. D."/>
        </authorList>
    </citation>
    <scope>NUCLEOTIDE SEQUENCE</scope>
    <source>
        <strain evidence="2">AVDCRST_MAG89</strain>
    </source>
</reference>
<accession>A0A6J4NA83</accession>
<feature type="non-terminal residue" evidence="2">
    <location>
        <position position="1"/>
    </location>
</feature>
<feature type="compositionally biased region" description="Gly residues" evidence="1">
    <location>
        <begin position="61"/>
        <end position="83"/>
    </location>
</feature>
<feature type="compositionally biased region" description="Low complexity" evidence="1">
    <location>
        <begin position="19"/>
        <end position="28"/>
    </location>
</feature>
<feature type="compositionally biased region" description="Basic and acidic residues" evidence="1">
    <location>
        <begin position="235"/>
        <end position="250"/>
    </location>
</feature>
<name>A0A6J4NA83_9BACT</name>
<sequence>ADDGIHGAPGQGRSRRRGAAPGSFAAGRGDAGGGLHDRLGHLHRLGRHRPQHGLARRAGRRVGGVGADDAGGGAQLRRAGGGHAPCRRPVRVPARRAGAHARLPVRMDAVHGHPDGDDRGRGGGLQQVPGRLLSRGFARRVRGRQGDPDAGGRHRPGAQQPAAGGHRHHRAAHLGEPAGAARGQVDPDLVHHRQDRRPGRSHPAGRYPGPQRRRRRGQLRQLLAGVPGRHAGVGDGHRRSPDRHGVRQRDGGLALFVGRVEQRDLRSGRGAAAGAQPSAGPGAGHGAGDGAVRAGQLRLPVGAVAERDQVGAAGPGGHPGAGAHVRPRGAVPDGGRHPGEHLRLHQRADPGRGARVLRHGARRAVLCPRGRPEPQRRSRVGAGGAGRVDGAADADRHLRPAARLRDLRGAALLRADDVRAVLAAPEAAGPAAAVQGVRLSPGAGAVRVLGLRRGGHPAGGQARVLVLGADPGSAGHSRLLHLGAPHAVCRDPL</sequence>
<feature type="compositionally biased region" description="Low complexity" evidence="1">
    <location>
        <begin position="268"/>
        <end position="280"/>
    </location>
</feature>
<feature type="region of interest" description="Disordered" evidence="1">
    <location>
        <begin position="106"/>
        <end position="170"/>
    </location>
</feature>
<feature type="compositionally biased region" description="Basic and acidic residues" evidence="1">
    <location>
        <begin position="108"/>
        <end position="121"/>
    </location>
</feature>
<feature type="region of interest" description="Disordered" evidence="1">
    <location>
        <begin position="368"/>
        <end position="390"/>
    </location>
</feature>
<evidence type="ECO:0000313" key="2">
    <source>
        <dbReference type="EMBL" id="CAA9377207.1"/>
    </source>
</evidence>
<feature type="non-terminal residue" evidence="2">
    <location>
        <position position="493"/>
    </location>
</feature>
<feature type="region of interest" description="Disordered" evidence="1">
    <location>
        <begin position="1"/>
        <end position="90"/>
    </location>
</feature>
<dbReference type="EMBL" id="CADCTV010001073">
    <property type="protein sequence ID" value="CAA9377207.1"/>
    <property type="molecule type" value="Genomic_DNA"/>
</dbReference>
<proteinExistence type="predicted"/>
<feature type="compositionally biased region" description="Basic residues" evidence="1">
    <location>
        <begin position="41"/>
        <end position="60"/>
    </location>
</feature>
<feature type="region of interest" description="Disordered" evidence="1">
    <location>
        <begin position="191"/>
        <end position="253"/>
    </location>
</feature>
<protein>
    <submittedName>
        <fullName evidence="2">Uncharacterized amino acid permease, GabP family</fullName>
    </submittedName>
</protein>
<gene>
    <name evidence="2" type="ORF">AVDCRST_MAG89-5095</name>
</gene>
<feature type="region of interest" description="Disordered" evidence="1">
    <location>
        <begin position="267"/>
        <end position="291"/>
    </location>
</feature>
<dbReference type="AlphaFoldDB" id="A0A6J4NA83"/>
<evidence type="ECO:0000256" key="1">
    <source>
        <dbReference type="SAM" id="MobiDB-lite"/>
    </source>
</evidence>
<feature type="region of interest" description="Disordered" evidence="1">
    <location>
        <begin position="310"/>
        <end position="352"/>
    </location>
</feature>
<organism evidence="2">
    <name type="scientific">uncultured Gemmatimonadota bacterium</name>
    <dbReference type="NCBI Taxonomy" id="203437"/>
    <lineage>
        <taxon>Bacteria</taxon>
        <taxon>Pseudomonadati</taxon>
        <taxon>Gemmatimonadota</taxon>
        <taxon>environmental samples</taxon>
    </lineage>
</organism>